<sequence>MAQKSAGSALTRRGTGRWHTFHEKFVVEERYIDPADRRRLYRASIILAVVGLALFIATLVSVVQGGGLSAADAPVHNWLLTTRSAAATAFMIFLAVFFGPIALPIIVLVVILIWGFAAKHAWRPILLAAAMLTGVIVSQIILHIVQRSRPPVDQMLFGADQTFSFPSGHVLGACDFLLVGAYLIFSRRRNPRAAVFGFIGAGIGITLAITSRLYLGYHWPTDTLASFSLSLLILGGVIALDTWRTARIPGEPVTGELSEEGAPQDEGLR</sequence>
<keyword evidence="3" id="KW-0378">Hydrolase</keyword>
<gene>
    <name evidence="3" type="ORF">J2X98_000631</name>
</gene>
<accession>A0ABT9RP99</accession>
<keyword evidence="1" id="KW-0472">Membrane</keyword>
<proteinExistence type="predicted"/>
<name>A0ABT9RP99_9MICC</name>
<dbReference type="PANTHER" id="PTHR14969:SF13">
    <property type="entry name" value="AT30094P"/>
    <property type="match status" value="1"/>
</dbReference>
<keyword evidence="1" id="KW-1133">Transmembrane helix</keyword>
<evidence type="ECO:0000256" key="1">
    <source>
        <dbReference type="SAM" id="Phobius"/>
    </source>
</evidence>
<dbReference type="CDD" id="cd03392">
    <property type="entry name" value="PAP2_like_2"/>
    <property type="match status" value="1"/>
</dbReference>
<dbReference type="Pfam" id="PF01569">
    <property type="entry name" value="PAP2"/>
    <property type="match status" value="1"/>
</dbReference>
<dbReference type="InterPro" id="IPR036938">
    <property type="entry name" value="PAP2/HPO_sf"/>
</dbReference>
<feature type="transmembrane region" description="Helical" evidence="1">
    <location>
        <begin position="194"/>
        <end position="217"/>
    </location>
</feature>
<dbReference type="GO" id="GO:0050380">
    <property type="term" value="F:undecaprenyl-diphosphatase activity"/>
    <property type="evidence" value="ECO:0007669"/>
    <property type="project" value="UniProtKB-EC"/>
</dbReference>
<dbReference type="Proteomes" id="UP001226577">
    <property type="component" value="Unassembled WGS sequence"/>
</dbReference>
<feature type="transmembrane region" description="Helical" evidence="1">
    <location>
        <begin position="125"/>
        <end position="145"/>
    </location>
</feature>
<feature type="transmembrane region" description="Helical" evidence="1">
    <location>
        <begin position="165"/>
        <end position="185"/>
    </location>
</feature>
<keyword evidence="1" id="KW-0812">Transmembrane</keyword>
<dbReference type="EC" id="3.6.1.27" evidence="3"/>
<feature type="transmembrane region" description="Helical" evidence="1">
    <location>
        <begin position="40"/>
        <end position="65"/>
    </location>
</feature>
<dbReference type="EMBL" id="JAUSRE010000002">
    <property type="protein sequence ID" value="MDP9887061.1"/>
    <property type="molecule type" value="Genomic_DNA"/>
</dbReference>
<feature type="transmembrane region" description="Helical" evidence="1">
    <location>
        <begin position="85"/>
        <end position="113"/>
    </location>
</feature>
<protein>
    <submittedName>
        <fullName evidence="3">Undecaprenyl-diphosphatase</fullName>
        <ecNumber evidence="3">3.6.1.27</ecNumber>
    </submittedName>
</protein>
<comment type="caution">
    <text evidence="3">The sequence shown here is derived from an EMBL/GenBank/DDBJ whole genome shotgun (WGS) entry which is preliminary data.</text>
</comment>
<evidence type="ECO:0000313" key="3">
    <source>
        <dbReference type="EMBL" id="MDP9887061.1"/>
    </source>
</evidence>
<organism evidence="3 4">
    <name type="scientific">Pseudarthrobacter enclensis</name>
    <dbReference type="NCBI Taxonomy" id="993070"/>
    <lineage>
        <taxon>Bacteria</taxon>
        <taxon>Bacillati</taxon>
        <taxon>Actinomycetota</taxon>
        <taxon>Actinomycetes</taxon>
        <taxon>Micrococcales</taxon>
        <taxon>Micrococcaceae</taxon>
        <taxon>Pseudarthrobacter</taxon>
    </lineage>
</organism>
<keyword evidence="4" id="KW-1185">Reference proteome</keyword>
<feature type="domain" description="Phosphatidic acid phosphatase type 2/haloperoxidase" evidence="2">
    <location>
        <begin position="122"/>
        <end position="238"/>
    </location>
</feature>
<dbReference type="SMART" id="SM00014">
    <property type="entry name" value="acidPPc"/>
    <property type="match status" value="1"/>
</dbReference>
<dbReference type="RefSeq" id="WP_307304127.1">
    <property type="nucleotide sequence ID" value="NZ_JAUSRE010000002.1"/>
</dbReference>
<evidence type="ECO:0000259" key="2">
    <source>
        <dbReference type="SMART" id="SM00014"/>
    </source>
</evidence>
<dbReference type="PANTHER" id="PTHR14969">
    <property type="entry name" value="SPHINGOSINE-1-PHOSPHATE PHOSPHOHYDROLASE"/>
    <property type="match status" value="1"/>
</dbReference>
<dbReference type="Gene3D" id="1.20.144.10">
    <property type="entry name" value="Phosphatidic acid phosphatase type 2/haloperoxidase"/>
    <property type="match status" value="1"/>
</dbReference>
<evidence type="ECO:0000313" key="4">
    <source>
        <dbReference type="Proteomes" id="UP001226577"/>
    </source>
</evidence>
<reference evidence="3 4" key="1">
    <citation type="submission" date="2023-07" db="EMBL/GenBank/DDBJ databases">
        <title>Sorghum-associated microbial communities from plants grown in Nebraska, USA.</title>
        <authorList>
            <person name="Schachtman D."/>
        </authorList>
    </citation>
    <scope>NUCLEOTIDE SEQUENCE [LARGE SCALE GENOMIC DNA]</scope>
    <source>
        <strain evidence="3 4">CC222</strain>
    </source>
</reference>
<dbReference type="SUPFAM" id="SSF48317">
    <property type="entry name" value="Acid phosphatase/Vanadium-dependent haloperoxidase"/>
    <property type="match status" value="1"/>
</dbReference>
<feature type="transmembrane region" description="Helical" evidence="1">
    <location>
        <begin position="223"/>
        <end position="240"/>
    </location>
</feature>
<dbReference type="InterPro" id="IPR000326">
    <property type="entry name" value="PAP2/HPO"/>
</dbReference>